<dbReference type="PANTHER" id="PTHR24559:SF444">
    <property type="entry name" value="REVERSE TRANSCRIPTASE DOMAIN-CONTAINING PROTEIN"/>
    <property type="match status" value="1"/>
</dbReference>
<keyword evidence="6" id="KW-0695">RNA-directed DNA polymerase</keyword>
<evidence type="ECO:0000313" key="10">
    <source>
        <dbReference type="Proteomes" id="UP000219338"/>
    </source>
</evidence>
<keyword evidence="10" id="KW-1185">Reference proteome</keyword>
<reference evidence="10" key="1">
    <citation type="journal article" date="2017" name="Nat. Ecol. Evol.">
        <title>Genome expansion and lineage-specific genetic innovations in the forest pathogenic fungi Armillaria.</title>
        <authorList>
            <person name="Sipos G."/>
            <person name="Prasanna A.N."/>
            <person name="Walter M.C."/>
            <person name="O'Connor E."/>
            <person name="Balint B."/>
            <person name="Krizsan K."/>
            <person name="Kiss B."/>
            <person name="Hess J."/>
            <person name="Varga T."/>
            <person name="Slot J."/>
            <person name="Riley R."/>
            <person name="Boka B."/>
            <person name="Rigling D."/>
            <person name="Barry K."/>
            <person name="Lee J."/>
            <person name="Mihaltcheva S."/>
            <person name="LaButti K."/>
            <person name="Lipzen A."/>
            <person name="Waldron R."/>
            <person name="Moloney N.M."/>
            <person name="Sperisen C."/>
            <person name="Kredics L."/>
            <person name="Vagvoelgyi C."/>
            <person name="Patrignani A."/>
            <person name="Fitzpatrick D."/>
            <person name="Nagy I."/>
            <person name="Doyle S."/>
            <person name="Anderson J.B."/>
            <person name="Grigoriev I.V."/>
            <person name="Gueldener U."/>
            <person name="Muensterkoetter M."/>
            <person name="Nagy L.G."/>
        </authorList>
    </citation>
    <scope>NUCLEOTIDE SEQUENCE [LARGE SCALE GENOMIC DNA]</scope>
    <source>
        <strain evidence="10">C18/9</strain>
    </source>
</reference>
<evidence type="ECO:0000256" key="3">
    <source>
        <dbReference type="ARBA" id="ARBA00022722"/>
    </source>
</evidence>
<evidence type="ECO:0000313" key="9">
    <source>
        <dbReference type="EMBL" id="SJK97325.1"/>
    </source>
</evidence>
<evidence type="ECO:0000256" key="5">
    <source>
        <dbReference type="ARBA" id="ARBA00022801"/>
    </source>
</evidence>
<evidence type="ECO:0000256" key="1">
    <source>
        <dbReference type="ARBA" id="ARBA00022679"/>
    </source>
</evidence>
<evidence type="ECO:0000256" key="6">
    <source>
        <dbReference type="ARBA" id="ARBA00022918"/>
    </source>
</evidence>
<dbReference type="GO" id="GO:0004519">
    <property type="term" value="F:endonuclease activity"/>
    <property type="evidence" value="ECO:0007669"/>
    <property type="project" value="UniProtKB-KW"/>
</dbReference>
<dbReference type="Proteomes" id="UP000219338">
    <property type="component" value="Unassembled WGS sequence"/>
</dbReference>
<dbReference type="Pfam" id="PF00078">
    <property type="entry name" value="RVT_1"/>
    <property type="match status" value="1"/>
</dbReference>
<dbReference type="Gene3D" id="3.30.70.270">
    <property type="match status" value="2"/>
</dbReference>
<dbReference type="Pfam" id="PF17917">
    <property type="entry name" value="RT_RNaseH"/>
    <property type="match status" value="1"/>
</dbReference>
<evidence type="ECO:0000259" key="8">
    <source>
        <dbReference type="Pfam" id="PF17917"/>
    </source>
</evidence>
<dbReference type="InterPro" id="IPR043502">
    <property type="entry name" value="DNA/RNA_pol_sf"/>
</dbReference>
<feature type="domain" description="Reverse transcriptase RNase H-like" evidence="8">
    <location>
        <begin position="378"/>
        <end position="424"/>
    </location>
</feature>
<keyword evidence="4" id="KW-0255">Endonuclease</keyword>
<keyword evidence="3" id="KW-0540">Nuclease</keyword>
<dbReference type="GO" id="GO:0003964">
    <property type="term" value="F:RNA-directed DNA polymerase activity"/>
    <property type="evidence" value="ECO:0007669"/>
    <property type="project" value="UniProtKB-KW"/>
</dbReference>
<evidence type="ECO:0000256" key="4">
    <source>
        <dbReference type="ARBA" id="ARBA00022759"/>
    </source>
</evidence>
<keyword evidence="1" id="KW-0808">Transferase</keyword>
<dbReference type="InterPro" id="IPR043128">
    <property type="entry name" value="Rev_trsase/Diguanyl_cyclase"/>
</dbReference>
<dbReference type="Gene3D" id="3.10.10.10">
    <property type="entry name" value="HIV Type 1 Reverse Transcriptase, subunit A, domain 1"/>
    <property type="match status" value="1"/>
</dbReference>
<evidence type="ECO:0008006" key="11">
    <source>
        <dbReference type="Google" id="ProtNLM"/>
    </source>
</evidence>
<dbReference type="AlphaFoldDB" id="A0A284QLI8"/>
<dbReference type="STRING" id="47428.A0A284QLI8"/>
<dbReference type="InterPro" id="IPR041373">
    <property type="entry name" value="RT_RNaseH"/>
</dbReference>
<dbReference type="GO" id="GO:0016787">
    <property type="term" value="F:hydrolase activity"/>
    <property type="evidence" value="ECO:0007669"/>
    <property type="project" value="UniProtKB-KW"/>
</dbReference>
<dbReference type="CDD" id="cd01647">
    <property type="entry name" value="RT_LTR"/>
    <property type="match status" value="1"/>
</dbReference>
<name>A0A284QLI8_ARMOS</name>
<accession>A0A284QLI8</accession>
<keyword evidence="5" id="KW-0378">Hydrolase</keyword>
<organism evidence="9 10">
    <name type="scientific">Armillaria ostoyae</name>
    <name type="common">Armillaria root rot fungus</name>
    <dbReference type="NCBI Taxonomy" id="47428"/>
    <lineage>
        <taxon>Eukaryota</taxon>
        <taxon>Fungi</taxon>
        <taxon>Dikarya</taxon>
        <taxon>Basidiomycota</taxon>
        <taxon>Agaricomycotina</taxon>
        <taxon>Agaricomycetes</taxon>
        <taxon>Agaricomycetidae</taxon>
        <taxon>Agaricales</taxon>
        <taxon>Marasmiineae</taxon>
        <taxon>Physalacriaceae</taxon>
        <taxon>Armillaria</taxon>
    </lineage>
</organism>
<dbReference type="EMBL" id="FUEG01000001">
    <property type="protein sequence ID" value="SJK97325.1"/>
    <property type="molecule type" value="Genomic_DNA"/>
</dbReference>
<dbReference type="OrthoDB" id="101614at2759"/>
<protein>
    <recommendedName>
        <fullName evidence="11">Reverse transcriptase domain-containing protein</fullName>
    </recommendedName>
</protein>
<evidence type="ECO:0000259" key="7">
    <source>
        <dbReference type="Pfam" id="PF00078"/>
    </source>
</evidence>
<dbReference type="SUPFAM" id="SSF56672">
    <property type="entry name" value="DNA/RNA polymerases"/>
    <property type="match status" value="1"/>
</dbReference>
<dbReference type="InterPro" id="IPR053134">
    <property type="entry name" value="RNA-dir_DNA_polymerase"/>
</dbReference>
<dbReference type="InterPro" id="IPR000477">
    <property type="entry name" value="RT_dom"/>
</dbReference>
<proteinExistence type="predicted"/>
<sequence length="424" mass="48788">MEVPDEEDDMVYQQWLVKSTKKEATSDEPAQSSVTMTSLTRGWCKPFKVDWMLCTNFEGFLHAQSLFTATTNANKPKKTFEEMVPPDYHSFHDLFSKENFDELPERKPWDHAIELISNAKSTLDCKVYPLNRNEQGQLDKFLDENLKSGHICESKSSFTSPFFFMMIKNRYPLSLILELINKLQGAKYFMKLNICWGYNNVQIKEGDEEKAAFHTNHGLFKPTIMFFGLTNSPATFQWMMNNIFKYLISERKVMIYLDDILIFTKDLEEHRCIAEKCKFEVLEMEYLGVIISEGSVQMDPVKLAGIAVADSYQEEGASIVVHMLTQLTGNAKWTWGAVQNQAFQQLKEQMAEDVILAIPNKDGKFRVEADASNGAICAALSTTEHNYKIYDKELLAIMLALSEWQHYLMGATEDVKIWTDHQNL</sequence>
<dbReference type="PANTHER" id="PTHR24559">
    <property type="entry name" value="TRANSPOSON TY3-I GAG-POL POLYPROTEIN"/>
    <property type="match status" value="1"/>
</dbReference>
<evidence type="ECO:0000256" key="2">
    <source>
        <dbReference type="ARBA" id="ARBA00022695"/>
    </source>
</evidence>
<gene>
    <name evidence="9" type="ORF">ARMOST_00577</name>
</gene>
<keyword evidence="2" id="KW-0548">Nucleotidyltransferase</keyword>
<feature type="domain" description="Reverse transcriptase" evidence="7">
    <location>
        <begin position="174"/>
        <end position="278"/>
    </location>
</feature>